<proteinExistence type="predicted"/>
<dbReference type="Pfam" id="PF02558">
    <property type="entry name" value="ApbA"/>
    <property type="match status" value="1"/>
</dbReference>
<dbReference type="HOGENOM" id="CLU_076397_0_0_1"/>
<evidence type="ECO:0000313" key="3">
    <source>
        <dbReference type="Proteomes" id="UP000002762"/>
    </source>
</evidence>
<keyword evidence="3" id="KW-1185">Reference proteome</keyword>
<evidence type="ECO:0000313" key="2">
    <source>
        <dbReference type="EMBL" id="EJP62603.1"/>
    </source>
</evidence>
<dbReference type="RefSeq" id="XP_008601833.1">
    <property type="nucleotide sequence ID" value="XM_008603611.1"/>
</dbReference>
<evidence type="ECO:0000259" key="1">
    <source>
        <dbReference type="Pfam" id="PF02558"/>
    </source>
</evidence>
<dbReference type="Gene3D" id="3.40.50.720">
    <property type="entry name" value="NAD(P)-binding Rossmann-like Domain"/>
    <property type="match status" value="1"/>
</dbReference>
<dbReference type="EMBL" id="JH725184">
    <property type="protein sequence ID" value="EJP62603.1"/>
    <property type="molecule type" value="Genomic_DNA"/>
</dbReference>
<feature type="domain" description="Ketopantoate reductase N-terminal" evidence="1">
    <location>
        <begin position="45"/>
        <end position="120"/>
    </location>
</feature>
<accession>J5J899</accession>
<sequence>MTDLLNPPIIQNKYYYSYKSTRESMSSLGFYQSLMMSESKENPKVLVVGAGSMGTVVGYYLSLAGAQVTFLVRPHRAEQMTRPQRLYCYDDNSLTEFRNFTYIVEPAKLVHRAYDFIVVTLDGATLKTETGQDLVRILGETARQTDTKVILGSVSVGILSWFLNLSGLRPDQVINGLFTVVAFPTTATPIVESSKDDSAIEGITEADQAYCDRFGYGMLVDDAAPAVADAFAELYNASGKSRCVIRTVQDLQLFINPIFVALLAFDLLQWPKMKDLDTQGEVWKLATKGTQEVQKLRVHGDAGQQAASILTGTGLAEMHYQAEDVLPFDYQVFNRYHHGEKVNAQDVKHLEECVRLGEAEQLTMSNVKELLRRFTVRSQN</sequence>
<dbReference type="AlphaFoldDB" id="J5J899"/>
<dbReference type="InterPro" id="IPR013332">
    <property type="entry name" value="KPR_N"/>
</dbReference>
<organism evidence="2 3">
    <name type="scientific">Beauveria bassiana (strain ARSEF 2860)</name>
    <name type="common">White muscardine disease fungus</name>
    <name type="synonym">Tritirachium shiotae</name>
    <dbReference type="NCBI Taxonomy" id="655819"/>
    <lineage>
        <taxon>Eukaryota</taxon>
        <taxon>Fungi</taxon>
        <taxon>Dikarya</taxon>
        <taxon>Ascomycota</taxon>
        <taxon>Pezizomycotina</taxon>
        <taxon>Sordariomycetes</taxon>
        <taxon>Hypocreomycetidae</taxon>
        <taxon>Hypocreales</taxon>
        <taxon>Cordycipitaceae</taxon>
        <taxon>Beauveria</taxon>
    </lineage>
</organism>
<dbReference type="InParanoid" id="J5J899"/>
<dbReference type="GeneID" id="19891526"/>
<reference evidence="2 3" key="1">
    <citation type="journal article" date="2012" name="Sci. Rep.">
        <title>Genomic perspectives on the evolution of fungal entomopathogenicity in Beauveria bassiana.</title>
        <authorList>
            <person name="Xiao G."/>
            <person name="Ying S.H."/>
            <person name="Zheng P."/>
            <person name="Wang Z.L."/>
            <person name="Zhang S."/>
            <person name="Xie X.Q."/>
            <person name="Shang Y."/>
            <person name="St Leger R.J."/>
            <person name="Zhao G.P."/>
            <person name="Wang C."/>
            <person name="Feng M.G."/>
        </authorList>
    </citation>
    <scope>NUCLEOTIDE SEQUENCE [LARGE SCALE GENOMIC DNA]</scope>
    <source>
        <strain evidence="2 3">ARSEF 2860</strain>
    </source>
</reference>
<dbReference type="InterPro" id="IPR036291">
    <property type="entry name" value="NAD(P)-bd_dom_sf"/>
</dbReference>
<name>J5J899_BEAB2</name>
<protein>
    <submittedName>
        <fullName evidence="2">Ketopantoate reductase ApbA/PanE domain protein</fullName>
    </submittedName>
</protein>
<dbReference type="Proteomes" id="UP000002762">
    <property type="component" value="Unassembled WGS sequence"/>
</dbReference>
<gene>
    <name evidence="2" type="ORF">BBA_08514</name>
</gene>
<dbReference type="SUPFAM" id="SSF51735">
    <property type="entry name" value="NAD(P)-binding Rossmann-fold domains"/>
    <property type="match status" value="1"/>
</dbReference>